<dbReference type="InterPro" id="IPR006311">
    <property type="entry name" value="TAT_signal"/>
</dbReference>
<keyword evidence="13" id="KW-1185">Reference proteome</keyword>
<keyword evidence="3" id="KW-0964">Secreted</keyword>
<gene>
    <name evidence="12" type="ORF">D7294_25550</name>
</gene>
<evidence type="ECO:0000313" key="13">
    <source>
        <dbReference type="Proteomes" id="UP000272474"/>
    </source>
</evidence>
<protein>
    <submittedName>
        <fullName evidence="12">Chaplin</fullName>
    </submittedName>
</protein>
<feature type="region of interest" description="Disordered" evidence="8">
    <location>
        <begin position="79"/>
        <end position="130"/>
    </location>
</feature>
<evidence type="ECO:0000256" key="6">
    <source>
        <dbReference type="ARBA" id="ARBA00023087"/>
    </source>
</evidence>
<keyword evidence="4 10" id="KW-0732">Signal</keyword>
<keyword evidence="5" id="KW-0130">Cell adhesion</keyword>
<dbReference type="AlphaFoldDB" id="A0A3A9YSC9"/>
<dbReference type="RefSeq" id="WP_120683782.1">
    <property type="nucleotide sequence ID" value="NZ_RBAL01000019.1"/>
</dbReference>
<evidence type="ECO:0000313" key="12">
    <source>
        <dbReference type="EMBL" id="RKN38207.1"/>
    </source>
</evidence>
<keyword evidence="9" id="KW-0812">Transmembrane</keyword>
<feature type="region of interest" description="Disordered" evidence="8">
    <location>
        <begin position="161"/>
        <end position="229"/>
    </location>
</feature>
<evidence type="ECO:0000256" key="1">
    <source>
        <dbReference type="ARBA" id="ARBA00004191"/>
    </source>
</evidence>
<evidence type="ECO:0000256" key="3">
    <source>
        <dbReference type="ARBA" id="ARBA00022525"/>
    </source>
</evidence>
<feature type="chain" id="PRO_5017352809" evidence="10">
    <location>
        <begin position="29"/>
        <end position="262"/>
    </location>
</feature>
<dbReference type="Proteomes" id="UP000272474">
    <property type="component" value="Unassembled WGS sequence"/>
</dbReference>
<keyword evidence="6 7" id="KW-0034">Amyloid</keyword>
<evidence type="ECO:0000256" key="9">
    <source>
        <dbReference type="SAM" id="Phobius"/>
    </source>
</evidence>
<feature type="compositionally biased region" description="Low complexity" evidence="8">
    <location>
        <begin position="194"/>
        <end position="229"/>
    </location>
</feature>
<evidence type="ECO:0000256" key="8">
    <source>
        <dbReference type="SAM" id="MobiDB-lite"/>
    </source>
</evidence>
<organism evidence="12 13">
    <name type="scientific">Streptomyces hoynatensis</name>
    <dbReference type="NCBI Taxonomy" id="1141874"/>
    <lineage>
        <taxon>Bacteria</taxon>
        <taxon>Bacillati</taxon>
        <taxon>Actinomycetota</taxon>
        <taxon>Actinomycetes</taxon>
        <taxon>Kitasatosporales</taxon>
        <taxon>Streptomycetaceae</taxon>
        <taxon>Streptomyces</taxon>
    </lineage>
</organism>
<feature type="compositionally biased region" description="Gly residues" evidence="8">
    <location>
        <begin position="91"/>
        <end position="106"/>
    </location>
</feature>
<evidence type="ECO:0000256" key="7">
    <source>
        <dbReference type="PROSITE-ProRule" id="PRU01232"/>
    </source>
</evidence>
<sequence length="262" mass="25199">MRQVTRQGLLTAAAAGGVLAMSGGAAFADSDAAGAAAGSPGVASGNTVQIPVSVPVNVCGNTINAVGLLNPAYGNNCENRGPGSQAHGQDHGQGQGHGGGQPGGGAQAPDAGSPGGGSQAHSVAAGSPGVASGNDVEAPIDIPLNLCGNAASVIGIGNSASGNDCENEAPPAEPGHPDQPHHPRQPPAPPEQPPAAHGGTQPETPVQQEEPAPAEPEAAEPAEGALAETGSDLPLAGIVTAGAGLLAGGAVLYRRARVPRQR</sequence>
<feature type="signal peptide" evidence="10">
    <location>
        <begin position="1"/>
        <end position="28"/>
    </location>
</feature>
<evidence type="ECO:0000256" key="4">
    <source>
        <dbReference type="ARBA" id="ARBA00022729"/>
    </source>
</evidence>
<reference evidence="12 13" key="1">
    <citation type="journal article" date="2014" name="Int. J. Syst. Evol. Microbiol.">
        <title>Streptomyces hoynatensis sp. nov., isolated from deep marine sediment.</title>
        <authorList>
            <person name="Veyisoglu A."/>
            <person name="Sahin N."/>
        </authorList>
    </citation>
    <scope>NUCLEOTIDE SEQUENCE [LARGE SCALE GENOMIC DNA]</scope>
    <source>
        <strain evidence="12 13">KCTC 29097</strain>
    </source>
</reference>
<evidence type="ECO:0000256" key="10">
    <source>
        <dbReference type="SAM" id="SignalP"/>
    </source>
</evidence>
<evidence type="ECO:0000259" key="11">
    <source>
        <dbReference type="PROSITE" id="PS51884"/>
    </source>
</evidence>
<dbReference type="InterPro" id="IPR005528">
    <property type="entry name" value="ChpA-H"/>
</dbReference>
<dbReference type="EMBL" id="RBAL01000019">
    <property type="protein sequence ID" value="RKN38207.1"/>
    <property type="molecule type" value="Genomic_DNA"/>
</dbReference>
<feature type="transmembrane region" description="Helical" evidence="9">
    <location>
        <begin position="233"/>
        <end position="253"/>
    </location>
</feature>
<dbReference type="GO" id="GO:0007155">
    <property type="term" value="P:cell adhesion"/>
    <property type="evidence" value="ECO:0007669"/>
    <property type="project" value="UniProtKB-KW"/>
</dbReference>
<keyword evidence="9" id="KW-0472">Membrane</keyword>
<dbReference type="PROSITE" id="PS51318">
    <property type="entry name" value="TAT"/>
    <property type="match status" value="1"/>
</dbReference>
<feature type="domain" description="Chaplin" evidence="11">
    <location>
        <begin position="127"/>
        <end position="167"/>
    </location>
</feature>
<dbReference type="Pfam" id="PF03777">
    <property type="entry name" value="ChpA-C"/>
    <property type="match status" value="2"/>
</dbReference>
<dbReference type="PROSITE" id="PS51884">
    <property type="entry name" value="CHAPLIN"/>
    <property type="match status" value="2"/>
</dbReference>
<accession>A0A3A9YSC9</accession>
<keyword evidence="2" id="KW-0134">Cell wall</keyword>
<evidence type="ECO:0000256" key="5">
    <source>
        <dbReference type="ARBA" id="ARBA00022889"/>
    </source>
</evidence>
<proteinExistence type="predicted"/>
<dbReference type="OrthoDB" id="3544424at2"/>
<feature type="domain" description="Chaplin" evidence="11">
    <location>
        <begin position="39"/>
        <end position="79"/>
    </location>
</feature>
<comment type="caution">
    <text evidence="12">The sequence shown here is derived from an EMBL/GenBank/DDBJ whole genome shotgun (WGS) entry which is preliminary data.</text>
</comment>
<name>A0A3A9YSC9_9ACTN</name>
<comment type="subcellular location">
    <subcellularLocation>
        <location evidence="1">Secreted</location>
        <location evidence="1">Cell wall</location>
    </subcellularLocation>
</comment>
<evidence type="ECO:0000256" key="2">
    <source>
        <dbReference type="ARBA" id="ARBA00022512"/>
    </source>
</evidence>
<keyword evidence="9" id="KW-1133">Transmembrane helix</keyword>